<feature type="chain" id="PRO_5004060017" evidence="1">
    <location>
        <begin position="22"/>
        <end position="63"/>
    </location>
</feature>
<proteinExistence type="predicted"/>
<name>M4V9K5_9BACT</name>
<keyword evidence="1" id="KW-0732">Signal</keyword>
<feature type="signal peptide" evidence="1">
    <location>
        <begin position="1"/>
        <end position="21"/>
    </location>
</feature>
<dbReference type="KEGG" id="bex:A11Q_909"/>
<gene>
    <name evidence="2" type="ORF">A11Q_909</name>
</gene>
<accession>M4V9K5</accession>
<dbReference type="PATRIC" id="fig|1184267.3.peg.918"/>
<sequence length="63" mass="7013">MSIKRSISFITTMFISLFSFAHNYKAKEPSSSLVQKLQSENLIQTLNITESSEPANCIGTLTD</sequence>
<dbReference type="HOGENOM" id="CLU_2876754_0_0_7"/>
<dbReference type="AlphaFoldDB" id="M4V9K5"/>
<evidence type="ECO:0000256" key="1">
    <source>
        <dbReference type="SAM" id="SignalP"/>
    </source>
</evidence>
<evidence type="ECO:0000313" key="2">
    <source>
        <dbReference type="EMBL" id="AGH95125.1"/>
    </source>
</evidence>
<dbReference type="Proteomes" id="UP000012040">
    <property type="component" value="Chromosome"/>
</dbReference>
<dbReference type="STRING" id="1184267.A11Q_909"/>
<keyword evidence="3" id="KW-1185">Reference proteome</keyword>
<reference evidence="2 3" key="1">
    <citation type="journal article" date="2013" name="ISME J.">
        <title>By their genes ye shall know them: genomic signatures of predatory bacteria.</title>
        <authorList>
            <person name="Pasternak Z."/>
            <person name="Pietrokovski S."/>
            <person name="Rotem O."/>
            <person name="Gophna U."/>
            <person name="Lurie-Weinberger M.N."/>
            <person name="Jurkevitch E."/>
        </authorList>
    </citation>
    <scope>NUCLEOTIDE SEQUENCE [LARGE SCALE GENOMIC DNA]</scope>
    <source>
        <strain evidence="2 3">JSS</strain>
    </source>
</reference>
<protein>
    <submittedName>
        <fullName evidence="2">Uncharacterized protein</fullName>
    </submittedName>
</protein>
<evidence type="ECO:0000313" key="3">
    <source>
        <dbReference type="Proteomes" id="UP000012040"/>
    </source>
</evidence>
<organism evidence="2 3">
    <name type="scientific">Pseudobdellovibrio exovorus JSS</name>
    <dbReference type="NCBI Taxonomy" id="1184267"/>
    <lineage>
        <taxon>Bacteria</taxon>
        <taxon>Pseudomonadati</taxon>
        <taxon>Bdellovibrionota</taxon>
        <taxon>Bdellovibrionia</taxon>
        <taxon>Bdellovibrionales</taxon>
        <taxon>Pseudobdellovibrionaceae</taxon>
        <taxon>Pseudobdellovibrio</taxon>
    </lineage>
</organism>
<dbReference type="EMBL" id="CP003537">
    <property type="protein sequence ID" value="AGH95125.1"/>
    <property type="molecule type" value="Genomic_DNA"/>
</dbReference>